<sequence length="71" mass="8309">MCDFVKCRLRLLLKCRVCHENDLVYFHFQKRASSLALNLRLNCANLVVVYEKERNWSISTCFGTLPGTEQI</sequence>
<evidence type="ECO:0000313" key="2">
    <source>
        <dbReference type="Proteomes" id="UP000001055"/>
    </source>
</evidence>
<dbReference type="KEGG" id="pno:SNOG_08655"/>
<proteinExistence type="predicted"/>
<organism evidence="1 2">
    <name type="scientific">Phaeosphaeria nodorum (strain SN15 / ATCC MYA-4574 / FGSC 10173)</name>
    <name type="common">Glume blotch fungus</name>
    <name type="synonym">Parastagonospora nodorum</name>
    <dbReference type="NCBI Taxonomy" id="321614"/>
    <lineage>
        <taxon>Eukaryota</taxon>
        <taxon>Fungi</taxon>
        <taxon>Dikarya</taxon>
        <taxon>Ascomycota</taxon>
        <taxon>Pezizomycotina</taxon>
        <taxon>Dothideomycetes</taxon>
        <taxon>Pleosporomycetidae</taxon>
        <taxon>Pleosporales</taxon>
        <taxon>Pleosporineae</taxon>
        <taxon>Phaeosphaeriaceae</taxon>
        <taxon>Parastagonospora</taxon>
    </lineage>
</organism>
<dbReference type="EMBL" id="CH445337">
    <property type="protein sequence ID" value="EAT83823.1"/>
    <property type="molecule type" value="Genomic_DNA"/>
</dbReference>
<dbReference type="RefSeq" id="XP_001798964.1">
    <property type="nucleotide sequence ID" value="XM_001798912.1"/>
</dbReference>
<dbReference type="AlphaFoldDB" id="Q0UHV9"/>
<reference evidence="2" key="1">
    <citation type="journal article" date="2007" name="Plant Cell">
        <title>Dothideomycete-plant interactions illuminated by genome sequencing and EST analysis of the wheat pathogen Stagonospora nodorum.</title>
        <authorList>
            <person name="Hane J.K."/>
            <person name="Lowe R.G."/>
            <person name="Solomon P.S."/>
            <person name="Tan K.C."/>
            <person name="Schoch C.L."/>
            <person name="Spatafora J.W."/>
            <person name="Crous P.W."/>
            <person name="Kodira C."/>
            <person name="Birren B.W."/>
            <person name="Galagan J.E."/>
            <person name="Torriani S.F."/>
            <person name="McDonald B.A."/>
            <person name="Oliver R.P."/>
        </authorList>
    </citation>
    <scope>NUCLEOTIDE SEQUENCE [LARGE SCALE GENOMIC DNA]</scope>
    <source>
        <strain evidence="2">SN15 / ATCC MYA-4574 / FGSC 10173</strain>
    </source>
</reference>
<name>Q0UHV9_PHANO</name>
<gene>
    <name evidence="1" type="ORF">SNOG_08655</name>
</gene>
<dbReference type="GeneID" id="5975863"/>
<evidence type="ECO:0000313" key="1">
    <source>
        <dbReference type="EMBL" id="EAT83823.1"/>
    </source>
</evidence>
<protein>
    <submittedName>
        <fullName evidence="1">Uncharacterized protein</fullName>
    </submittedName>
</protein>
<accession>Q0UHV9</accession>
<dbReference type="InParanoid" id="Q0UHV9"/>
<dbReference type="Proteomes" id="UP000001055">
    <property type="component" value="Unassembled WGS sequence"/>
</dbReference>